<evidence type="ECO:0000256" key="1">
    <source>
        <dbReference type="SAM" id="Phobius"/>
    </source>
</evidence>
<name>A0A368VE03_9BACT</name>
<feature type="transmembrane region" description="Helical" evidence="1">
    <location>
        <begin position="212"/>
        <end position="234"/>
    </location>
</feature>
<evidence type="ECO:0000313" key="2">
    <source>
        <dbReference type="EMBL" id="RCW38943.1"/>
    </source>
</evidence>
<dbReference type="AlphaFoldDB" id="A0A368VE03"/>
<feature type="transmembrane region" description="Helical" evidence="1">
    <location>
        <begin position="172"/>
        <end position="192"/>
    </location>
</feature>
<keyword evidence="3" id="KW-1185">Reference proteome</keyword>
<feature type="transmembrane region" description="Helical" evidence="1">
    <location>
        <begin position="37"/>
        <end position="53"/>
    </location>
</feature>
<dbReference type="Proteomes" id="UP000252733">
    <property type="component" value="Unassembled WGS sequence"/>
</dbReference>
<dbReference type="InterPro" id="IPR021737">
    <property type="entry name" value="Phage_phiKZ_Orf197"/>
</dbReference>
<keyword evidence="1" id="KW-0472">Membrane</keyword>
<keyword evidence="1" id="KW-1133">Transmembrane helix</keyword>
<dbReference type="RefSeq" id="WP_114436259.1">
    <property type="nucleotide sequence ID" value="NZ_QPIZ01000002.1"/>
</dbReference>
<comment type="caution">
    <text evidence="2">The sequence shown here is derived from an EMBL/GenBank/DDBJ whole genome shotgun (WGS) entry which is preliminary data.</text>
</comment>
<keyword evidence="1" id="KW-0812">Transmembrane</keyword>
<protein>
    <submittedName>
        <fullName evidence="2">Uncharacterized protein DUF3307</fullName>
    </submittedName>
</protein>
<dbReference type="EMBL" id="QPIZ01000002">
    <property type="protein sequence ID" value="RCW38943.1"/>
    <property type="molecule type" value="Genomic_DNA"/>
</dbReference>
<feature type="transmembrane region" description="Helical" evidence="1">
    <location>
        <begin position="123"/>
        <end position="141"/>
    </location>
</feature>
<evidence type="ECO:0000313" key="3">
    <source>
        <dbReference type="Proteomes" id="UP000252733"/>
    </source>
</evidence>
<gene>
    <name evidence="2" type="ORF">DFO77_10297</name>
</gene>
<accession>A0A368VE03</accession>
<dbReference type="Pfam" id="PF11750">
    <property type="entry name" value="DUF3307"/>
    <property type="match status" value="1"/>
</dbReference>
<sequence length="238" mass="27486">MITLALKLLIVHFLADFAMQPDSWVVAKNKNRQKSPFLYYHVGIHVLLLLVVFQFDWSYWPLFLVYTLSHFTFDLAKLFLNGRLNPRFLFAIDQVAHLTVILLLVGFYHSFPIDWDALFSSRILLMVATLLALTSVSSVIIKQMMSRWNVQSLENDESLKNAGKYIGMLERLFIFGFILLHQWQAIGFLIAAKSIFRFSDLSRAKDRKLTEYMIIGTFISFGLALLTSVLYLYVADAL</sequence>
<feature type="transmembrane region" description="Helical" evidence="1">
    <location>
        <begin position="88"/>
        <end position="111"/>
    </location>
</feature>
<organism evidence="2 3">
    <name type="scientific">Marinilabilia salmonicolor</name>
    <dbReference type="NCBI Taxonomy" id="989"/>
    <lineage>
        <taxon>Bacteria</taxon>
        <taxon>Pseudomonadati</taxon>
        <taxon>Bacteroidota</taxon>
        <taxon>Bacteroidia</taxon>
        <taxon>Marinilabiliales</taxon>
        <taxon>Marinilabiliaceae</taxon>
        <taxon>Marinilabilia</taxon>
    </lineage>
</organism>
<reference evidence="2 3" key="1">
    <citation type="submission" date="2018-07" db="EMBL/GenBank/DDBJ databases">
        <title>Freshwater and sediment microbial communities from various areas in North America, analyzing microbe dynamics in response to fracking.</title>
        <authorList>
            <person name="Lamendella R."/>
        </authorList>
    </citation>
    <scope>NUCLEOTIDE SEQUENCE [LARGE SCALE GENOMIC DNA]</scope>
    <source>
        <strain evidence="2 3">160A</strain>
    </source>
</reference>
<feature type="transmembrane region" description="Helical" evidence="1">
    <location>
        <begin position="59"/>
        <end position="76"/>
    </location>
</feature>
<proteinExistence type="predicted"/>